<evidence type="ECO:0000313" key="1">
    <source>
        <dbReference type="EMBL" id="KAI3745588.1"/>
    </source>
</evidence>
<accession>A0ACB9DGI2</accession>
<dbReference type="Proteomes" id="UP001055879">
    <property type="component" value="Linkage Group LG03"/>
</dbReference>
<organism evidence="1 2">
    <name type="scientific">Arctium lappa</name>
    <name type="common">Greater burdock</name>
    <name type="synonym">Lappa major</name>
    <dbReference type="NCBI Taxonomy" id="4217"/>
    <lineage>
        <taxon>Eukaryota</taxon>
        <taxon>Viridiplantae</taxon>
        <taxon>Streptophyta</taxon>
        <taxon>Embryophyta</taxon>
        <taxon>Tracheophyta</taxon>
        <taxon>Spermatophyta</taxon>
        <taxon>Magnoliopsida</taxon>
        <taxon>eudicotyledons</taxon>
        <taxon>Gunneridae</taxon>
        <taxon>Pentapetalae</taxon>
        <taxon>asterids</taxon>
        <taxon>campanulids</taxon>
        <taxon>Asterales</taxon>
        <taxon>Asteraceae</taxon>
        <taxon>Carduoideae</taxon>
        <taxon>Cardueae</taxon>
        <taxon>Arctiinae</taxon>
        <taxon>Arctium</taxon>
    </lineage>
</organism>
<proteinExistence type="predicted"/>
<gene>
    <name evidence="1" type="ORF">L6452_07989</name>
</gene>
<evidence type="ECO:0000313" key="2">
    <source>
        <dbReference type="Proteomes" id="UP001055879"/>
    </source>
</evidence>
<keyword evidence="2" id="KW-1185">Reference proteome</keyword>
<protein>
    <submittedName>
        <fullName evidence="1">Uncharacterized protein</fullName>
    </submittedName>
</protein>
<reference evidence="2" key="1">
    <citation type="journal article" date="2022" name="Mol. Ecol. Resour.">
        <title>The genomes of chicory, endive, great burdock and yacon provide insights into Asteraceae palaeo-polyploidization history and plant inulin production.</title>
        <authorList>
            <person name="Fan W."/>
            <person name="Wang S."/>
            <person name="Wang H."/>
            <person name="Wang A."/>
            <person name="Jiang F."/>
            <person name="Liu H."/>
            <person name="Zhao H."/>
            <person name="Xu D."/>
            <person name="Zhang Y."/>
        </authorList>
    </citation>
    <scope>NUCLEOTIDE SEQUENCE [LARGE SCALE GENOMIC DNA]</scope>
    <source>
        <strain evidence="2">cv. Niubang</strain>
    </source>
</reference>
<comment type="caution">
    <text evidence="1">The sequence shown here is derived from an EMBL/GenBank/DDBJ whole genome shotgun (WGS) entry which is preliminary data.</text>
</comment>
<reference evidence="1 2" key="2">
    <citation type="journal article" date="2022" name="Mol. Ecol. Resour.">
        <title>The genomes of chicory, endive, great burdock and yacon provide insights into Asteraceae paleo-polyploidization history and plant inulin production.</title>
        <authorList>
            <person name="Fan W."/>
            <person name="Wang S."/>
            <person name="Wang H."/>
            <person name="Wang A."/>
            <person name="Jiang F."/>
            <person name="Liu H."/>
            <person name="Zhao H."/>
            <person name="Xu D."/>
            <person name="Zhang Y."/>
        </authorList>
    </citation>
    <scope>NUCLEOTIDE SEQUENCE [LARGE SCALE GENOMIC DNA]</scope>
    <source>
        <strain evidence="2">cv. Niubang</strain>
    </source>
</reference>
<sequence length="193" mass="21111">MSHRFRILGGLHSSTATPPQPSPDDDYENVNTEFIIFIGLAIILASLICIIGLNAARCTWIRWFSDTVITGGIDHFSLPAAKLLRSIPKLTYSAESMAEKFSDCAICLTEFVVGDEIRVLPRCGHCFHVVCVDKWIGSHFTCPSCRQLLLKTTRCNLCVEVPVAGGVTGIQSTTAGETSVTIDRYTAQPTTFL</sequence>
<dbReference type="EMBL" id="CM042049">
    <property type="protein sequence ID" value="KAI3745588.1"/>
    <property type="molecule type" value="Genomic_DNA"/>
</dbReference>
<name>A0ACB9DGI2_ARCLA</name>